<feature type="compositionally biased region" description="Polar residues" evidence="3">
    <location>
        <begin position="957"/>
        <end position="966"/>
    </location>
</feature>
<dbReference type="PANTHER" id="PTHR46943">
    <property type="entry name" value="PENTRAXIN-RELATED PROTEIN PTX3"/>
    <property type="match status" value="1"/>
</dbReference>
<evidence type="ECO:0000256" key="3">
    <source>
        <dbReference type="SAM" id="MobiDB-lite"/>
    </source>
</evidence>
<feature type="region of interest" description="Disordered" evidence="3">
    <location>
        <begin position="1418"/>
        <end position="1457"/>
    </location>
</feature>
<feature type="compositionally biased region" description="Low complexity" evidence="3">
    <location>
        <begin position="1420"/>
        <end position="1432"/>
    </location>
</feature>
<evidence type="ECO:0000313" key="7">
    <source>
        <dbReference type="Proteomes" id="UP000265768"/>
    </source>
</evidence>
<sequence length="1457" mass="154353">MRRRRGGRLTIRPLVAVAAVLALLPITTGTPAARAAAGPAAPSTPGTFPPGSGAGAAGRPPSPGGGSGAGDGAAGRAGTAEPDRAAGRDGGTPEVREARRLGRRVQVQGQGTPSTKIFANADGTFTAEFHPRPVQARTGGRWTAIDLTLTRRPDGRVAPKAAAGEVSLSGGGSGPLATVGRDGRRLSYRWPRPLPAPELDGPSATYREVFPGVDLVARVTEAGFSEVLVVKNAKAARDPGLRRLRVGLEAAGLTPRAGKSGSLTAVDSRGRALVTSQQPRMWDSGGGRAGRSLGPREGDRRRAVRVDTGRDAIELVPDPALLTGADTSYPLFMDAVPSVVWQHWVLVSQAYPTGSWVDTTYNARTGANPDELINGVSAPFYRSFFQLFTAPLLGKTIKSAKFQAYIERAYDCTPAEWQLWQTGTISVETTWQNQPAWLRKIGSRTDSHGGDPVKCHPSTVGHDLKDFLSEQVAAGAETLTIGLRGAETARTGGKEFRIRDLIFAVEYNTIPEVPRPKATGMPCAQDWSVHIKTTVPELDAVLYDAEQRVRATYEWQAEDGTPLGTISTEYGGGDVGHAVTIPDGVLTSGGRYRWRVRADDGEATTAWSPWCQFSVDTQPPTGTPVITSPDFPANSRTGLQYQYGVFTFDAGGNTDVAGFMHGINEDPKTKIAADAPGGRASVTLASRRAGSNYVSARFIDRAGNLGPIRRHYFTLVAVSGPIAWWTLNDGSGETAVDSASTGGTANRHPLTLTSGAAWGQGRAGDGGLRFDGAAGEATAGHPVLDTTKSFTVMGWVKIDNQDSDWPIITQDGSGASAVSLNYRWWMHRWALCFRPQDGETCALSNTGAQTGVWTHVAGVHDAERRELRVYVNGRHAGTTPHTGSVNADGPLRVGKMSRADGHVWLLPGELDDLRAYARVVSADELRTVMGVPRSPASAEWRLDETEGRVAADDTGNRHTLATTSPGASWGPGRDGGALHLDGQNGFAFSAGPVVPTDQSFSAAAWVRLDSKAGTAVAVSQDGEQDSAFTLGFDKTWGRWAFAARAGDGSGQGQAAFASALPVTGRWTHLAGVYDADMRQLRLYVDGKLTATAAREAPWAGTGAFVIGGGKALGLRLWHWKGAVDAVHAVDRVLTPGDIAAIMKGRPAPPGGTFGFDEGAGDVTTDTSGNGHRLQVAESAAWTPGVRGSAIAFDGSGSQRVYSGGPLVRTDGSFTVAAWVRHRPRTPKTRAVAVSQDSRHYSGFALGYAADTDRWEVVTPKADSPGSVMIRVTSRKAAVPDRWTHLAAVYTASNGVLRFYVDAVLQGSATLYRTWTAGGSFIVGHGQWDGWWLDHWAGDVDEVRVGEYAASDAQVKDMYGMPDPPPTGPIKIRSVHSGLCLTEQGGSTGFLYQGNCASVSPPQSLEKSGDTYRVTTMHPSTAPAAWAWTPTGARPDRRTASARRSRTPPSSSGPSWPR</sequence>
<evidence type="ECO:0000256" key="1">
    <source>
        <dbReference type="ARBA" id="ARBA00022729"/>
    </source>
</evidence>
<dbReference type="Gene3D" id="2.60.40.10">
    <property type="entry name" value="Immunoglobulins"/>
    <property type="match status" value="1"/>
</dbReference>
<dbReference type="SUPFAM" id="SSF49899">
    <property type="entry name" value="Concanavalin A-like lectins/glucanases"/>
    <property type="match status" value="3"/>
</dbReference>
<name>A0A3A4AYK7_9ACTN</name>
<feature type="signal peptide" evidence="4">
    <location>
        <begin position="1"/>
        <end position="32"/>
    </location>
</feature>
<keyword evidence="1 4" id="KW-0732">Signal</keyword>
<proteinExistence type="predicted"/>
<dbReference type="GO" id="GO:0006955">
    <property type="term" value="P:immune response"/>
    <property type="evidence" value="ECO:0007669"/>
    <property type="project" value="InterPro"/>
</dbReference>
<dbReference type="EMBL" id="QZEY01000002">
    <property type="protein sequence ID" value="RJL34203.1"/>
    <property type="molecule type" value="Genomic_DNA"/>
</dbReference>
<comment type="caution">
    <text evidence="6">The sequence shown here is derived from an EMBL/GenBank/DDBJ whole genome shotgun (WGS) entry which is preliminary data.</text>
</comment>
<evidence type="ECO:0000313" key="6">
    <source>
        <dbReference type="EMBL" id="RJL34203.1"/>
    </source>
</evidence>
<gene>
    <name evidence="6" type="ORF">D5H75_06955</name>
</gene>
<feature type="compositionally biased region" description="Low complexity" evidence="3">
    <location>
        <begin position="33"/>
        <end position="51"/>
    </location>
</feature>
<feature type="region of interest" description="Disordered" evidence="3">
    <location>
        <begin position="736"/>
        <end position="756"/>
    </location>
</feature>
<dbReference type="Pfam" id="PF13385">
    <property type="entry name" value="Laminin_G_3"/>
    <property type="match status" value="3"/>
</dbReference>
<feature type="region of interest" description="Disordered" evidence="3">
    <location>
        <begin position="947"/>
        <end position="976"/>
    </location>
</feature>
<dbReference type="SMART" id="SM00560">
    <property type="entry name" value="LamGL"/>
    <property type="match status" value="3"/>
</dbReference>
<feature type="region of interest" description="Disordered" evidence="3">
    <location>
        <begin position="256"/>
        <end position="301"/>
    </location>
</feature>
<dbReference type="Gene3D" id="2.60.120.200">
    <property type="match status" value="3"/>
</dbReference>
<evidence type="ECO:0000256" key="4">
    <source>
        <dbReference type="SAM" id="SignalP"/>
    </source>
</evidence>
<feature type="domain" description="LamG-like jellyroll fold" evidence="5">
    <location>
        <begin position="788"/>
        <end position="923"/>
    </location>
</feature>
<dbReference type="GO" id="GO:0005975">
    <property type="term" value="P:carbohydrate metabolic process"/>
    <property type="evidence" value="ECO:0007669"/>
    <property type="project" value="UniProtKB-ARBA"/>
</dbReference>
<dbReference type="InterPro" id="IPR042837">
    <property type="entry name" value="PTX3"/>
</dbReference>
<organism evidence="6 7">
    <name type="scientific">Bailinhaonella thermotolerans</name>
    <dbReference type="NCBI Taxonomy" id="1070861"/>
    <lineage>
        <taxon>Bacteria</taxon>
        <taxon>Bacillati</taxon>
        <taxon>Actinomycetota</taxon>
        <taxon>Actinomycetes</taxon>
        <taxon>Streptosporangiales</taxon>
        <taxon>Streptosporangiaceae</taxon>
        <taxon>Bailinhaonella</taxon>
    </lineage>
</organism>
<protein>
    <submittedName>
        <fullName evidence="6">LamG domain-containing protein</fullName>
    </submittedName>
</protein>
<dbReference type="InterPro" id="IPR013783">
    <property type="entry name" value="Ig-like_fold"/>
</dbReference>
<feature type="domain" description="LamG-like jellyroll fold" evidence="5">
    <location>
        <begin position="1211"/>
        <end position="1352"/>
    </location>
</feature>
<feature type="domain" description="LamG-like jellyroll fold" evidence="5">
    <location>
        <begin position="998"/>
        <end position="1136"/>
    </location>
</feature>
<keyword evidence="2" id="KW-1015">Disulfide bond</keyword>
<dbReference type="Proteomes" id="UP000265768">
    <property type="component" value="Unassembled WGS sequence"/>
</dbReference>
<keyword evidence="7" id="KW-1185">Reference proteome</keyword>
<feature type="compositionally biased region" description="Low complexity" evidence="3">
    <location>
        <begin position="1446"/>
        <end position="1457"/>
    </location>
</feature>
<dbReference type="PANTHER" id="PTHR46943:SF1">
    <property type="entry name" value="PENTRAXIN-RELATED PROTEIN PTX3"/>
    <property type="match status" value="1"/>
</dbReference>
<reference evidence="6 7" key="1">
    <citation type="submission" date="2018-09" db="EMBL/GenBank/DDBJ databases">
        <title>YIM 75507 draft genome.</title>
        <authorList>
            <person name="Tang S."/>
            <person name="Feng Y."/>
        </authorList>
    </citation>
    <scope>NUCLEOTIDE SEQUENCE [LARGE SCALE GENOMIC DNA]</scope>
    <source>
        <strain evidence="6 7">YIM 75507</strain>
    </source>
</reference>
<feature type="compositionally biased region" description="Basic and acidic residues" evidence="3">
    <location>
        <begin position="947"/>
        <end position="956"/>
    </location>
</feature>
<accession>A0A3A4AYK7</accession>
<evidence type="ECO:0000259" key="5">
    <source>
        <dbReference type="SMART" id="SM00560"/>
    </source>
</evidence>
<dbReference type="RefSeq" id="WP_242454088.1">
    <property type="nucleotide sequence ID" value="NZ_QZEY01000002.1"/>
</dbReference>
<dbReference type="InterPro" id="IPR013320">
    <property type="entry name" value="ConA-like_dom_sf"/>
</dbReference>
<feature type="compositionally biased region" description="Gly residues" evidence="3">
    <location>
        <begin position="64"/>
        <end position="75"/>
    </location>
</feature>
<dbReference type="InterPro" id="IPR006558">
    <property type="entry name" value="LamG-like"/>
</dbReference>
<evidence type="ECO:0000256" key="2">
    <source>
        <dbReference type="ARBA" id="ARBA00023157"/>
    </source>
</evidence>
<feature type="chain" id="PRO_5039478680" evidence="4">
    <location>
        <begin position="33"/>
        <end position="1457"/>
    </location>
</feature>
<feature type="region of interest" description="Disordered" evidence="3">
    <location>
        <begin position="33"/>
        <end position="115"/>
    </location>
</feature>
<feature type="region of interest" description="Disordered" evidence="3">
    <location>
        <begin position="162"/>
        <end position="181"/>
    </location>
</feature>